<evidence type="ECO:0000313" key="1">
    <source>
        <dbReference type="EMBL" id="KIH77986.1"/>
    </source>
</evidence>
<dbReference type="EMBL" id="JWJD01000001">
    <property type="protein sequence ID" value="KIH77986.1"/>
    <property type="molecule type" value="Genomic_DNA"/>
</dbReference>
<keyword evidence="2" id="KW-1185">Reference proteome</keyword>
<proteinExistence type="predicted"/>
<organism evidence="1 2">
    <name type="scientific">Geoalkalibacter ferrihydriticus DSM 17813</name>
    <dbReference type="NCBI Taxonomy" id="1121915"/>
    <lineage>
        <taxon>Bacteria</taxon>
        <taxon>Pseudomonadati</taxon>
        <taxon>Thermodesulfobacteriota</taxon>
        <taxon>Desulfuromonadia</taxon>
        <taxon>Desulfuromonadales</taxon>
        <taxon>Geoalkalibacteraceae</taxon>
        <taxon>Geoalkalibacter</taxon>
    </lineage>
</organism>
<accession>A0A0C2HLK8</accession>
<protein>
    <submittedName>
        <fullName evidence="1">Uncharacterized protein</fullName>
    </submittedName>
</protein>
<dbReference type="AlphaFoldDB" id="A0A0C2HLK8"/>
<sequence>MHTNDLGRNEAWSQSLAVGSEAFVLGTQERLGVRGKNRNIDGNDDFFVLREPEESYGDDFTPKN</sequence>
<comment type="caution">
    <text evidence="1">The sequence shown here is derived from an EMBL/GenBank/DDBJ whole genome shotgun (WGS) entry which is preliminary data.</text>
</comment>
<gene>
    <name evidence="1" type="ORF">GFER_05125</name>
</gene>
<reference evidence="1 2" key="1">
    <citation type="submission" date="2014-12" db="EMBL/GenBank/DDBJ databases">
        <title>Genomes of Geoalkalibacter ferrihydriticus and Geoalkalibacter subterraneus, two haloalkaliphilic metal-reducing members of the Geobacteraceae.</title>
        <authorList>
            <person name="Badalamenti J.P."/>
            <person name="Torres C.I."/>
            <person name="Krajmalnik-Brown R."/>
            <person name="Bond D.R."/>
        </authorList>
    </citation>
    <scope>NUCLEOTIDE SEQUENCE [LARGE SCALE GENOMIC DNA]</scope>
    <source>
        <strain evidence="1 2">DSM 17813</strain>
    </source>
</reference>
<name>A0A0C2HLK8_9BACT</name>
<dbReference type="Proteomes" id="UP000035068">
    <property type="component" value="Unassembled WGS sequence"/>
</dbReference>
<evidence type="ECO:0000313" key="2">
    <source>
        <dbReference type="Proteomes" id="UP000035068"/>
    </source>
</evidence>
<dbReference type="RefSeq" id="WP_040096645.1">
    <property type="nucleotide sequence ID" value="NZ_JWJD01000001.1"/>
</dbReference>